<evidence type="ECO:0000256" key="1">
    <source>
        <dbReference type="SAM" id="Phobius"/>
    </source>
</evidence>
<dbReference type="AlphaFoldDB" id="A0A2K9EGU1"/>
<name>A0A2K9EGU1_9FIRM</name>
<evidence type="ECO:0000313" key="2">
    <source>
        <dbReference type="EMBL" id="AUG58435.1"/>
    </source>
</evidence>
<feature type="transmembrane region" description="Helical" evidence="1">
    <location>
        <begin position="46"/>
        <end position="67"/>
    </location>
</feature>
<dbReference type="Proteomes" id="UP000233534">
    <property type="component" value="Chromosome"/>
</dbReference>
<dbReference type="EMBL" id="CP025197">
    <property type="protein sequence ID" value="AUG58435.1"/>
    <property type="molecule type" value="Genomic_DNA"/>
</dbReference>
<keyword evidence="1" id="KW-0472">Membrane</keyword>
<evidence type="ECO:0000313" key="3">
    <source>
        <dbReference type="Proteomes" id="UP000233534"/>
    </source>
</evidence>
<accession>A0A2K9EGU1</accession>
<reference evidence="2 3" key="1">
    <citation type="submission" date="2017-12" db="EMBL/GenBank/DDBJ databases">
        <title>Complete genome sequence of Herbivorax saccincola GGR1, a novel Cellulosome-producing hydrolytic bacterium in a thermophilic biogas plant, established by Illumina and Nanopore MinION sequencing.</title>
        <authorList>
            <person name="Pechtl A."/>
            <person name="Ruckert C."/>
            <person name="Koeck D.E."/>
            <person name="Maus I."/>
            <person name="Winkler A."/>
            <person name="Kalinowski J."/>
            <person name="Puhler A."/>
            <person name="Schwarz W.W."/>
            <person name="Zverlov V.V."/>
            <person name="Schluter A."/>
            <person name="Liebl W."/>
        </authorList>
    </citation>
    <scope>NUCLEOTIDE SEQUENCE [LARGE SCALE GENOMIC DNA]</scope>
    <source>
        <strain evidence="3">SR1</strain>
    </source>
</reference>
<keyword evidence="3" id="KW-1185">Reference proteome</keyword>
<organism evidence="2 3">
    <name type="scientific">Acetivibrio saccincola</name>
    <dbReference type="NCBI Taxonomy" id="1677857"/>
    <lineage>
        <taxon>Bacteria</taxon>
        <taxon>Bacillati</taxon>
        <taxon>Bacillota</taxon>
        <taxon>Clostridia</taxon>
        <taxon>Eubacteriales</taxon>
        <taxon>Oscillospiraceae</taxon>
        <taxon>Acetivibrio</taxon>
    </lineage>
</organism>
<sequence length="441" mass="51317">MLNNFKVNSQEDKIVIEYPSIGGVRIILLVILLAIAYTSFRQIKDDLISINSLFLLIFLCGFLFFLLHKENKKCIFDKSNQTISIQKTNLLKSFYETYSFYEMTKLKIEKTLCDEDSDDEIEYILSIELNQKSISIAMSGSGAEINKLADDIIMLVEKSDLAVEKQDVLLKDCLKNHCKEELTDGYCEETRSFENYFRKHNKISRMSFNRKIRLIREGDTVVLKMNRGITDKIVFIIIIVFTILFAKHIFVLETIHMERNIDGSIDGEVISNFLGKEEYETERIFLKGIKDVKFVSDSDSSYFVIVCDNYEYITSKFGEESLNSAKSFLADDSLDSFTIKENFEAYNIAWIFLLLVIAFQLVSYKYISKIIIDAENKEVILEMSNKAVKGKYPLHILRNIDYIPKGNKYRLFLYLLNKREGLGTMRKEDVTELREFLMLKL</sequence>
<feature type="transmembrane region" description="Helical" evidence="1">
    <location>
        <begin position="233"/>
        <end position="250"/>
    </location>
</feature>
<dbReference type="RefSeq" id="WP_101302913.1">
    <property type="nucleotide sequence ID" value="NZ_CP025197.1"/>
</dbReference>
<gene>
    <name evidence="2" type="ORF">HVS_12810</name>
</gene>
<proteinExistence type="predicted"/>
<feature type="transmembrane region" description="Helical" evidence="1">
    <location>
        <begin position="348"/>
        <end position="367"/>
    </location>
</feature>
<keyword evidence="1" id="KW-1133">Transmembrane helix</keyword>
<protein>
    <submittedName>
        <fullName evidence="2">Uncharacterized protein</fullName>
    </submittedName>
</protein>
<dbReference type="KEGG" id="hsc:HVS_12810"/>
<feature type="transmembrane region" description="Helical" evidence="1">
    <location>
        <begin position="21"/>
        <end position="40"/>
    </location>
</feature>
<keyword evidence="1" id="KW-0812">Transmembrane</keyword>